<keyword evidence="4" id="KW-0676">Redox-active center</keyword>
<dbReference type="Proteomes" id="UP001596016">
    <property type="component" value="Unassembled WGS sequence"/>
</dbReference>
<keyword evidence="7" id="KW-0808">Transferase</keyword>
<dbReference type="Pfam" id="PF01790">
    <property type="entry name" value="LGT"/>
    <property type="match status" value="1"/>
</dbReference>
<dbReference type="Gene3D" id="3.40.30.10">
    <property type="entry name" value="Glutaredoxin"/>
    <property type="match status" value="1"/>
</dbReference>
<evidence type="ECO:0000256" key="1">
    <source>
        <dbReference type="ARBA" id="ARBA00004196"/>
    </source>
</evidence>
<comment type="subcellular location">
    <subcellularLocation>
        <location evidence="1">Cell envelope</location>
    </subcellularLocation>
</comment>
<dbReference type="InterPro" id="IPR017937">
    <property type="entry name" value="Thioredoxin_CS"/>
</dbReference>
<sequence length="273" mass="29919">MNAISIGPFIFAPDRFAAILAIAAFLLLSEILARKVDRRFSSWAWGATLAFIVGARAGHVIKHGENFFAEPLRALYLWQGGFMIKAGVVLVLAYTLVCFRRELRLALWAALPAVISAYVAVFILQLTAGTPATPLPSGQTFRTLAGESFQPAALKGEPLVINLWASWCPPCRREMPMIADVAASTDDARLVFINQGEGVDIIRGFLEAENLELDHVVLDTLGEFRRHYKAPGLPATLFIARDGTLQSVHMGEISREGLTTGIRRIAEDETARD</sequence>
<name>A0ABW0H025_9HYPH</name>
<dbReference type="PROSITE" id="PS51352">
    <property type="entry name" value="THIOREDOXIN_2"/>
    <property type="match status" value="1"/>
</dbReference>
<reference evidence="8" key="1">
    <citation type="journal article" date="2019" name="Int. J. Syst. Evol. Microbiol.">
        <title>The Global Catalogue of Microorganisms (GCM) 10K type strain sequencing project: providing services to taxonomists for standard genome sequencing and annotation.</title>
        <authorList>
            <consortium name="The Broad Institute Genomics Platform"/>
            <consortium name="The Broad Institute Genome Sequencing Center for Infectious Disease"/>
            <person name="Wu L."/>
            <person name="Ma J."/>
        </authorList>
    </citation>
    <scope>NUCLEOTIDE SEQUENCE [LARGE SCALE GENOMIC DNA]</scope>
    <source>
        <strain evidence="8">CGMCC 4.1415</strain>
    </source>
</reference>
<dbReference type="GO" id="GO:0016757">
    <property type="term" value="F:glycosyltransferase activity"/>
    <property type="evidence" value="ECO:0007669"/>
    <property type="project" value="UniProtKB-KW"/>
</dbReference>
<keyword evidence="3" id="KW-1015">Disulfide bond</keyword>
<keyword evidence="5" id="KW-1133">Transmembrane helix</keyword>
<dbReference type="InterPro" id="IPR013766">
    <property type="entry name" value="Thioredoxin_domain"/>
</dbReference>
<gene>
    <name evidence="7" type="ORF">ACFPLB_11125</name>
</gene>
<feature type="transmembrane region" description="Helical" evidence="5">
    <location>
        <begin position="106"/>
        <end position="126"/>
    </location>
</feature>
<dbReference type="InterPro" id="IPR001640">
    <property type="entry name" value="Lgt"/>
</dbReference>
<dbReference type="Pfam" id="PF08534">
    <property type="entry name" value="Redoxin"/>
    <property type="match status" value="1"/>
</dbReference>
<dbReference type="EC" id="2.4.99.-" evidence="7"/>
<dbReference type="InterPro" id="IPR050553">
    <property type="entry name" value="Thioredoxin_ResA/DsbE_sf"/>
</dbReference>
<dbReference type="InterPro" id="IPR036249">
    <property type="entry name" value="Thioredoxin-like_sf"/>
</dbReference>
<evidence type="ECO:0000259" key="6">
    <source>
        <dbReference type="PROSITE" id="PS51352"/>
    </source>
</evidence>
<evidence type="ECO:0000256" key="2">
    <source>
        <dbReference type="ARBA" id="ARBA00022748"/>
    </source>
</evidence>
<dbReference type="RefSeq" id="WP_378229593.1">
    <property type="nucleotide sequence ID" value="NZ_JBHSLL010000034.1"/>
</dbReference>
<dbReference type="InterPro" id="IPR013740">
    <property type="entry name" value="Redoxin"/>
</dbReference>
<dbReference type="SUPFAM" id="SSF52833">
    <property type="entry name" value="Thioredoxin-like"/>
    <property type="match status" value="1"/>
</dbReference>
<feature type="transmembrane region" description="Helical" evidence="5">
    <location>
        <begin position="6"/>
        <end position="28"/>
    </location>
</feature>
<proteinExistence type="predicted"/>
<evidence type="ECO:0000313" key="8">
    <source>
        <dbReference type="Proteomes" id="UP001596016"/>
    </source>
</evidence>
<accession>A0ABW0H025</accession>
<dbReference type="EMBL" id="JBHSLL010000034">
    <property type="protein sequence ID" value="MFC5386517.1"/>
    <property type="molecule type" value="Genomic_DNA"/>
</dbReference>
<keyword evidence="5" id="KW-0812">Transmembrane</keyword>
<comment type="caution">
    <text evidence="7">The sequence shown here is derived from an EMBL/GenBank/DDBJ whole genome shotgun (WGS) entry which is preliminary data.</text>
</comment>
<protein>
    <submittedName>
        <fullName evidence="7">Prolipoprotein diacylglyceryl transferase family protein</fullName>
        <ecNumber evidence="7">2.4.99.-</ecNumber>
    </submittedName>
</protein>
<feature type="domain" description="Thioredoxin" evidence="6">
    <location>
        <begin position="126"/>
        <end position="267"/>
    </location>
</feature>
<evidence type="ECO:0000313" key="7">
    <source>
        <dbReference type="EMBL" id="MFC5386517.1"/>
    </source>
</evidence>
<keyword evidence="5" id="KW-0472">Membrane</keyword>
<keyword evidence="7" id="KW-0328">Glycosyltransferase</keyword>
<dbReference type="PROSITE" id="PS00194">
    <property type="entry name" value="THIOREDOXIN_1"/>
    <property type="match status" value="1"/>
</dbReference>
<dbReference type="CDD" id="cd02966">
    <property type="entry name" value="TlpA_like_family"/>
    <property type="match status" value="1"/>
</dbReference>
<feature type="transmembrane region" description="Helical" evidence="5">
    <location>
        <begin position="40"/>
        <end position="57"/>
    </location>
</feature>
<evidence type="ECO:0000256" key="5">
    <source>
        <dbReference type="SAM" id="Phobius"/>
    </source>
</evidence>
<evidence type="ECO:0000256" key="3">
    <source>
        <dbReference type="ARBA" id="ARBA00023157"/>
    </source>
</evidence>
<evidence type="ECO:0000256" key="4">
    <source>
        <dbReference type="ARBA" id="ARBA00023284"/>
    </source>
</evidence>
<dbReference type="PANTHER" id="PTHR42852">
    <property type="entry name" value="THIOL:DISULFIDE INTERCHANGE PROTEIN DSBE"/>
    <property type="match status" value="1"/>
</dbReference>
<feature type="transmembrane region" description="Helical" evidence="5">
    <location>
        <begin position="77"/>
        <end position="99"/>
    </location>
</feature>
<keyword evidence="2" id="KW-0201">Cytochrome c-type biogenesis</keyword>
<dbReference type="PANTHER" id="PTHR42852:SF6">
    <property type="entry name" value="THIOL:DISULFIDE INTERCHANGE PROTEIN DSBE"/>
    <property type="match status" value="1"/>
</dbReference>
<keyword evidence="8" id="KW-1185">Reference proteome</keyword>
<organism evidence="7 8">
    <name type="scientific">Aquamicrobium segne</name>
    <dbReference type="NCBI Taxonomy" id="469547"/>
    <lineage>
        <taxon>Bacteria</taxon>
        <taxon>Pseudomonadati</taxon>
        <taxon>Pseudomonadota</taxon>
        <taxon>Alphaproteobacteria</taxon>
        <taxon>Hyphomicrobiales</taxon>
        <taxon>Phyllobacteriaceae</taxon>
        <taxon>Aquamicrobium</taxon>
    </lineage>
</organism>